<dbReference type="PANTHER" id="PTHR21621:SF0">
    <property type="entry name" value="BETA-CITRYLGLUTAMATE SYNTHASE B-RELATED"/>
    <property type="match status" value="1"/>
</dbReference>
<keyword evidence="5" id="KW-1185">Reference proteome</keyword>
<sequence>MGLAQTEKYLKRHNIKAGLTSTLIADRALARGIEVFPDAQRRLTMKVGGRYVWFDGSLSNINSVLARRCVRYKDVTSRLLQNYDINAATNVAFSRDQLHQAWAWAEAEMPVVVKPPNDGMGDEVHVGISDFAEFQRAFAAVGALSESVLVERFIPGVEHRVLLIHGKVAAAARRIPAHVVGDGVSTIAELVEQKNRLRTESANPVHFQIPVDDVVVRELAKQSFALGSVPAENERAWLRPNSNVHSGGDGVDATDELRPEEVEMAEQTAKAIPGLRIAGLDLLLPRDGQGSAPHVLEINGTPMITGHHYPWYGQSRDVAAMLVESMFGKESDRRPRPPEKPRSRASRQLRQRLRPLRPLFRR</sequence>
<dbReference type="RefSeq" id="WP_183357130.1">
    <property type="nucleotide sequence ID" value="NZ_BAABKR010000005.1"/>
</dbReference>
<dbReference type="Gene3D" id="3.30.1490.20">
    <property type="entry name" value="ATP-grasp fold, A domain"/>
    <property type="match status" value="1"/>
</dbReference>
<evidence type="ECO:0000259" key="3">
    <source>
        <dbReference type="PROSITE" id="PS50975"/>
    </source>
</evidence>
<dbReference type="GO" id="GO:0009432">
    <property type="term" value="P:SOS response"/>
    <property type="evidence" value="ECO:0007669"/>
    <property type="project" value="TreeGrafter"/>
</dbReference>
<dbReference type="GO" id="GO:0005737">
    <property type="term" value="C:cytoplasm"/>
    <property type="evidence" value="ECO:0007669"/>
    <property type="project" value="TreeGrafter"/>
</dbReference>
<feature type="domain" description="ATP-grasp" evidence="3">
    <location>
        <begin position="77"/>
        <end position="327"/>
    </location>
</feature>
<dbReference type="PROSITE" id="PS50975">
    <property type="entry name" value="ATP_GRASP"/>
    <property type="match status" value="1"/>
</dbReference>
<dbReference type="InterPro" id="IPR013815">
    <property type="entry name" value="ATP_grasp_subdomain_1"/>
</dbReference>
<proteinExistence type="predicted"/>
<dbReference type="Gene3D" id="3.30.470.20">
    <property type="entry name" value="ATP-grasp fold, B domain"/>
    <property type="match status" value="2"/>
</dbReference>
<organism evidence="4 5">
    <name type="scientific">Garicola koreensis</name>
    <dbReference type="NCBI Taxonomy" id="1262554"/>
    <lineage>
        <taxon>Bacteria</taxon>
        <taxon>Bacillati</taxon>
        <taxon>Actinomycetota</taxon>
        <taxon>Actinomycetes</taxon>
        <taxon>Micrococcales</taxon>
        <taxon>Micrococcaceae</taxon>
        <taxon>Garicola</taxon>
    </lineage>
</organism>
<dbReference type="EMBL" id="JACIBT010000001">
    <property type="protein sequence ID" value="MBB3666716.1"/>
    <property type="molecule type" value="Genomic_DNA"/>
</dbReference>
<feature type="compositionally biased region" description="Basic residues" evidence="2">
    <location>
        <begin position="343"/>
        <end position="362"/>
    </location>
</feature>
<protein>
    <submittedName>
        <fullName evidence="4">D-alanine-D-alanine ligase-like ATP-grasp enzyme</fullName>
    </submittedName>
</protein>
<feature type="compositionally biased region" description="Basic and acidic residues" evidence="2">
    <location>
        <begin position="328"/>
        <end position="342"/>
    </location>
</feature>
<evidence type="ECO:0000313" key="5">
    <source>
        <dbReference type="Proteomes" id="UP000547528"/>
    </source>
</evidence>
<evidence type="ECO:0000256" key="2">
    <source>
        <dbReference type="SAM" id="MobiDB-lite"/>
    </source>
</evidence>
<keyword evidence="4" id="KW-0436">Ligase</keyword>
<dbReference type="SUPFAM" id="SSF56059">
    <property type="entry name" value="Glutathione synthetase ATP-binding domain-like"/>
    <property type="match status" value="1"/>
</dbReference>
<feature type="region of interest" description="Disordered" evidence="2">
    <location>
        <begin position="328"/>
        <end position="362"/>
    </location>
</feature>
<gene>
    <name evidence="4" type="ORF">FHX47_000309</name>
</gene>
<comment type="caution">
    <text evidence="4">The sequence shown here is derived from an EMBL/GenBank/DDBJ whole genome shotgun (WGS) entry which is preliminary data.</text>
</comment>
<dbReference type="Proteomes" id="UP000547528">
    <property type="component" value="Unassembled WGS sequence"/>
</dbReference>
<reference evidence="4 5" key="1">
    <citation type="submission" date="2020-08" db="EMBL/GenBank/DDBJ databases">
        <title>Sequencing the genomes of 1000 actinobacteria strains.</title>
        <authorList>
            <person name="Klenk H.-P."/>
        </authorList>
    </citation>
    <scope>NUCLEOTIDE SEQUENCE [LARGE SCALE GENOMIC DNA]</scope>
    <source>
        <strain evidence="4 5">DSM 28238</strain>
    </source>
</reference>
<dbReference type="InterPro" id="IPR011761">
    <property type="entry name" value="ATP-grasp"/>
</dbReference>
<evidence type="ECO:0000313" key="4">
    <source>
        <dbReference type="EMBL" id="MBB3666716.1"/>
    </source>
</evidence>
<keyword evidence="1" id="KW-0547">Nucleotide-binding</keyword>
<dbReference type="GO" id="GO:0046872">
    <property type="term" value="F:metal ion binding"/>
    <property type="evidence" value="ECO:0007669"/>
    <property type="project" value="InterPro"/>
</dbReference>
<accession>A0A7W5TNL6</accession>
<dbReference type="PANTHER" id="PTHR21621">
    <property type="entry name" value="RIBOSOMAL PROTEIN S6 MODIFICATION PROTEIN"/>
    <property type="match status" value="1"/>
</dbReference>
<evidence type="ECO:0000256" key="1">
    <source>
        <dbReference type="PROSITE-ProRule" id="PRU00409"/>
    </source>
</evidence>
<dbReference type="GO" id="GO:0018169">
    <property type="term" value="F:ribosomal S6-glutamic acid ligase activity"/>
    <property type="evidence" value="ECO:0007669"/>
    <property type="project" value="TreeGrafter"/>
</dbReference>
<dbReference type="AlphaFoldDB" id="A0A7W5TNL6"/>
<keyword evidence="1" id="KW-0067">ATP-binding</keyword>
<name>A0A7W5TNL6_9MICC</name>
<dbReference type="GO" id="GO:0005524">
    <property type="term" value="F:ATP binding"/>
    <property type="evidence" value="ECO:0007669"/>
    <property type="project" value="UniProtKB-UniRule"/>
</dbReference>